<feature type="non-terminal residue" evidence="1">
    <location>
        <position position="1"/>
    </location>
</feature>
<keyword evidence="2" id="KW-1185">Reference proteome</keyword>
<reference evidence="1 2" key="1">
    <citation type="submission" date="2024-05" db="EMBL/GenBank/DDBJ databases">
        <authorList>
            <person name="Wallberg A."/>
        </authorList>
    </citation>
    <scope>NUCLEOTIDE SEQUENCE [LARGE SCALE GENOMIC DNA]</scope>
</reference>
<dbReference type="EMBL" id="CAXKWB010059948">
    <property type="protein sequence ID" value="CAL4182349.1"/>
    <property type="molecule type" value="Genomic_DNA"/>
</dbReference>
<feature type="non-terminal residue" evidence="1">
    <location>
        <position position="150"/>
    </location>
</feature>
<proteinExistence type="predicted"/>
<dbReference type="Proteomes" id="UP001497623">
    <property type="component" value="Unassembled WGS sequence"/>
</dbReference>
<gene>
    <name evidence="1" type="ORF">MNOR_LOCUS35562</name>
</gene>
<sequence length="150" mass="17091">TDRNLTSFEGFTNEVPAVVEDNQRMLRTLVQDLNNCGPLGLQVNQDLLDIVTDDFLGDVSDLELVQFVYDEREYSQNPDYEEGRPLVNTKTKDLQNILVLASRLEESLYVTNVQDDLNDPSILTDIVFDINKALGPIREALAKKRQTFKQ</sequence>
<evidence type="ECO:0000313" key="2">
    <source>
        <dbReference type="Proteomes" id="UP001497623"/>
    </source>
</evidence>
<accession>A0AAV2SEC3</accession>
<protein>
    <submittedName>
        <fullName evidence="1">Uncharacterized protein</fullName>
    </submittedName>
</protein>
<evidence type="ECO:0000313" key="1">
    <source>
        <dbReference type="EMBL" id="CAL4182349.1"/>
    </source>
</evidence>
<comment type="caution">
    <text evidence="1">The sequence shown here is derived from an EMBL/GenBank/DDBJ whole genome shotgun (WGS) entry which is preliminary data.</text>
</comment>
<name>A0AAV2SEC3_MEGNR</name>
<dbReference type="AlphaFoldDB" id="A0AAV2SEC3"/>
<organism evidence="1 2">
    <name type="scientific">Meganyctiphanes norvegica</name>
    <name type="common">Northern krill</name>
    <name type="synonym">Thysanopoda norvegica</name>
    <dbReference type="NCBI Taxonomy" id="48144"/>
    <lineage>
        <taxon>Eukaryota</taxon>
        <taxon>Metazoa</taxon>
        <taxon>Ecdysozoa</taxon>
        <taxon>Arthropoda</taxon>
        <taxon>Crustacea</taxon>
        <taxon>Multicrustacea</taxon>
        <taxon>Malacostraca</taxon>
        <taxon>Eumalacostraca</taxon>
        <taxon>Eucarida</taxon>
        <taxon>Euphausiacea</taxon>
        <taxon>Euphausiidae</taxon>
        <taxon>Meganyctiphanes</taxon>
    </lineage>
</organism>